<dbReference type="GO" id="GO:0016459">
    <property type="term" value="C:myosin complex"/>
    <property type="evidence" value="ECO:0007669"/>
    <property type="project" value="InterPro"/>
</dbReference>
<organism evidence="5 6">
    <name type="scientific">Muraenolepis orangiensis</name>
    <name type="common">Patagonian moray cod</name>
    <dbReference type="NCBI Taxonomy" id="630683"/>
    <lineage>
        <taxon>Eukaryota</taxon>
        <taxon>Metazoa</taxon>
        <taxon>Chordata</taxon>
        <taxon>Craniata</taxon>
        <taxon>Vertebrata</taxon>
        <taxon>Euteleostomi</taxon>
        <taxon>Actinopterygii</taxon>
        <taxon>Neopterygii</taxon>
        <taxon>Teleostei</taxon>
        <taxon>Neoteleostei</taxon>
        <taxon>Acanthomorphata</taxon>
        <taxon>Zeiogadaria</taxon>
        <taxon>Gadariae</taxon>
        <taxon>Gadiformes</taxon>
        <taxon>Muraenolepidoidei</taxon>
        <taxon>Muraenolepididae</taxon>
        <taxon>Muraenolepis</taxon>
    </lineage>
</organism>
<dbReference type="Proteomes" id="UP001148018">
    <property type="component" value="Unassembled WGS sequence"/>
</dbReference>
<keyword evidence="6" id="KW-1185">Reference proteome</keyword>
<dbReference type="PANTHER" id="PTHR46349:SF2">
    <property type="entry name" value="CINGULIN-LIKE PROTEIN 1"/>
    <property type="match status" value="1"/>
</dbReference>
<feature type="compositionally biased region" description="Low complexity" evidence="3">
    <location>
        <begin position="240"/>
        <end position="250"/>
    </location>
</feature>
<proteinExistence type="predicted"/>
<dbReference type="OrthoDB" id="8854891at2759"/>
<feature type="domain" description="Myosin tail" evidence="4">
    <location>
        <begin position="734"/>
        <end position="935"/>
    </location>
</feature>
<feature type="region of interest" description="Disordered" evidence="3">
    <location>
        <begin position="901"/>
        <end position="926"/>
    </location>
</feature>
<feature type="coiled-coil region" evidence="2">
    <location>
        <begin position="565"/>
        <end position="599"/>
    </location>
</feature>
<feature type="compositionally biased region" description="Basic and acidic residues" evidence="3">
    <location>
        <begin position="907"/>
        <end position="926"/>
    </location>
</feature>
<gene>
    <name evidence="5" type="ORF">NHX12_027396</name>
</gene>
<evidence type="ECO:0000256" key="2">
    <source>
        <dbReference type="SAM" id="Coils"/>
    </source>
</evidence>
<evidence type="ECO:0000313" key="5">
    <source>
        <dbReference type="EMBL" id="KAJ3605349.1"/>
    </source>
</evidence>
<dbReference type="Pfam" id="PF01576">
    <property type="entry name" value="Myosin_tail_1"/>
    <property type="match status" value="1"/>
</dbReference>
<keyword evidence="1 2" id="KW-0175">Coiled coil</keyword>
<reference evidence="5" key="1">
    <citation type="submission" date="2022-07" db="EMBL/GenBank/DDBJ databases">
        <title>Chromosome-level genome of Muraenolepis orangiensis.</title>
        <authorList>
            <person name="Kim J."/>
        </authorList>
    </citation>
    <scope>NUCLEOTIDE SEQUENCE</scope>
    <source>
        <strain evidence="5">KU_S4_2022</strain>
        <tissue evidence="5">Muscle</tissue>
    </source>
</reference>
<feature type="compositionally biased region" description="Polar residues" evidence="3">
    <location>
        <begin position="40"/>
        <end position="52"/>
    </location>
</feature>
<feature type="coiled-coil region" evidence="2">
    <location>
        <begin position="647"/>
        <end position="755"/>
    </location>
</feature>
<evidence type="ECO:0000259" key="4">
    <source>
        <dbReference type="Pfam" id="PF01576"/>
    </source>
</evidence>
<dbReference type="GO" id="GO:0150105">
    <property type="term" value="P:protein localization to cell-cell junction"/>
    <property type="evidence" value="ECO:0007669"/>
    <property type="project" value="TreeGrafter"/>
</dbReference>
<feature type="coiled-coil region" evidence="2">
    <location>
        <begin position="502"/>
        <end position="529"/>
    </location>
</feature>
<evidence type="ECO:0000256" key="1">
    <source>
        <dbReference type="ARBA" id="ARBA00023054"/>
    </source>
</evidence>
<feature type="compositionally biased region" description="Polar residues" evidence="3">
    <location>
        <begin position="194"/>
        <end position="208"/>
    </location>
</feature>
<protein>
    <recommendedName>
        <fullName evidence="4">Myosin tail domain-containing protein</fullName>
    </recommendedName>
</protein>
<feature type="region of interest" description="Disordered" evidence="3">
    <location>
        <begin position="94"/>
        <end position="148"/>
    </location>
</feature>
<accession>A0A9Q0INT4</accession>
<dbReference type="EMBL" id="JANIIK010000043">
    <property type="protein sequence ID" value="KAJ3605349.1"/>
    <property type="molecule type" value="Genomic_DNA"/>
</dbReference>
<dbReference type="AlphaFoldDB" id="A0A9Q0INT4"/>
<dbReference type="GO" id="GO:0005923">
    <property type="term" value="C:bicellular tight junction"/>
    <property type="evidence" value="ECO:0007669"/>
    <property type="project" value="TreeGrafter"/>
</dbReference>
<feature type="compositionally biased region" description="Basic and acidic residues" evidence="3">
    <location>
        <begin position="30"/>
        <end position="39"/>
    </location>
</feature>
<dbReference type="PANTHER" id="PTHR46349">
    <property type="entry name" value="CINGULIN-LIKE PROTEIN 1-RELATED"/>
    <property type="match status" value="1"/>
</dbReference>
<sequence length="978" mass="111017">MLCVLWSRLTEIGCHRQLLTSELWNRQEKKSETDQEVNSKCHLQQPSVPQSVGQDFQASLSDLCGRLEELDYQEDALSALRSLLKKDLEGYQGHGQRVLEKPNRAQDIGAAPHSMHGKSEMELENNTQDKGPQSKAAGVTSHPHEPSSVPTLMVLYQSSDGDEELVWRSHLNRPQTSILSRSTSMKNLVRRFSDQTGPVESPPKNDSPSGLPPPGTRSDLTTSASLDRTVVPDSSRRASEAAGSSLALSATTNGPPGGPVPWITVTPPLPKEQKSSVDAANQAGKTKDGNPACADSGSRADPGLGSPDSPGSEEEVTTPGPARPGPNPKYQLLLNHEQGNGLSAKGPEAHRSGGSLGDSPRLVPWETSRLGAAHYRGSLESLASRDWDNMSDRVGGFESPPRAFQSPYSTSMDYNPSFRMSDFKGGMSPATSELNLYSYNSRSTSPVPNSMGNMTAPRTRFSTFDTLRRRPDVGLNQGYAQQVNNMPMRSATLGAPNKRDYIEEITKQLDAIQKRNQFLEAESVEMEKERTQIRFEMRGLLVNNEDLLRTNTQLTNDGKRMREHMIEMERENQTMGERFRQMEVELKQSRDLMVEANTQEYAFNFLQQSLKNKIQDESLEKQIQHAQSMAEKLWLTERQVEELEVDKETRDKRSSELNNTISRLEEELGDAVLMSSQAGAELNLQQKLRDDVQLRVEELEESLLEKDQELQRVHDIVSRLQGEVSGKLSDKEQTLEEEIQLRERLQLQCKQAERTEKMIDLETDLEEVNDSEQRWASKHKRTLEQTELLQQKVIQEQQLSEQLDSEKNSLERQLRDLRLEVEELQSSRVQEDVISKTEGRLKELENTLRTEERNKFMLSNTISKLERKISELSDQMEEEHRISTEQKDLMTQRIRTLKRQLNEAEEETSRKDAQYRHAQRELSEERETAARLQKQLLDQHLQTKRKETMMMRQTLDNLRLDLSVDDEEPLEGEQLAIV</sequence>
<evidence type="ECO:0000256" key="3">
    <source>
        <dbReference type="SAM" id="MobiDB-lite"/>
    </source>
</evidence>
<name>A0A9Q0INT4_9TELE</name>
<comment type="caution">
    <text evidence="5">The sequence shown here is derived from an EMBL/GenBank/DDBJ whole genome shotgun (WGS) entry which is preliminary data.</text>
</comment>
<evidence type="ECO:0000313" key="6">
    <source>
        <dbReference type="Proteomes" id="UP001148018"/>
    </source>
</evidence>
<dbReference type="InterPro" id="IPR002928">
    <property type="entry name" value="Myosin_tail"/>
</dbReference>
<feature type="region of interest" description="Disordered" evidence="3">
    <location>
        <begin position="194"/>
        <end position="362"/>
    </location>
</feature>
<feature type="region of interest" description="Disordered" evidence="3">
    <location>
        <begin position="30"/>
        <end position="52"/>
    </location>
</feature>